<protein>
    <submittedName>
        <fullName evidence="2">Uncharacterized protein</fullName>
    </submittedName>
</protein>
<dbReference type="EMBL" id="JAANIU010015497">
    <property type="protein sequence ID" value="KAG1529339.1"/>
    <property type="molecule type" value="Genomic_DNA"/>
</dbReference>
<comment type="caution">
    <text evidence="2">The sequence shown here is derived from an EMBL/GenBank/DDBJ whole genome shotgun (WGS) entry which is preliminary data.</text>
</comment>
<keyword evidence="3" id="KW-1185">Reference proteome</keyword>
<evidence type="ECO:0000313" key="2">
    <source>
        <dbReference type="EMBL" id="KAG1529339.1"/>
    </source>
</evidence>
<proteinExistence type="predicted"/>
<reference evidence="2 3" key="1">
    <citation type="journal article" date="2020" name="Microb. Genom.">
        <title>Genetic diversity of clinical and environmental Mucorales isolates obtained from an investigation of mucormycosis cases among solid organ transplant recipients.</title>
        <authorList>
            <person name="Nguyen M.H."/>
            <person name="Kaul D."/>
            <person name="Muto C."/>
            <person name="Cheng S.J."/>
            <person name="Richter R.A."/>
            <person name="Bruno V.M."/>
            <person name="Liu G."/>
            <person name="Beyhan S."/>
            <person name="Sundermann A.J."/>
            <person name="Mounaud S."/>
            <person name="Pasculle A.W."/>
            <person name="Nierman W.C."/>
            <person name="Driscoll E."/>
            <person name="Cumbie R."/>
            <person name="Clancy C.J."/>
            <person name="Dupont C.L."/>
        </authorList>
    </citation>
    <scope>NUCLEOTIDE SEQUENCE [LARGE SCALE GENOMIC DNA]</scope>
    <source>
        <strain evidence="2 3">GL24</strain>
    </source>
</reference>
<sequence length="87" mass="8964">MPAGTAPRLPGALPAAAPALRRWWRPSCGRASACRTRRTRSGARSACRSGSCGQPPGGRRARAAGLRPCPHGPTAFAPPPIPSRSSP</sequence>
<evidence type="ECO:0000313" key="3">
    <source>
        <dbReference type="Proteomes" id="UP000740926"/>
    </source>
</evidence>
<feature type="compositionally biased region" description="Pro residues" evidence="1">
    <location>
        <begin position="76"/>
        <end position="87"/>
    </location>
</feature>
<gene>
    <name evidence="2" type="ORF">G6F50_018070</name>
</gene>
<feature type="region of interest" description="Disordered" evidence="1">
    <location>
        <begin position="38"/>
        <end position="87"/>
    </location>
</feature>
<evidence type="ECO:0000256" key="1">
    <source>
        <dbReference type="SAM" id="MobiDB-lite"/>
    </source>
</evidence>
<accession>A0A9P6XNV8</accession>
<name>A0A9P6XNV8_9FUNG</name>
<organism evidence="2 3">
    <name type="scientific">Rhizopus delemar</name>
    <dbReference type="NCBI Taxonomy" id="936053"/>
    <lineage>
        <taxon>Eukaryota</taxon>
        <taxon>Fungi</taxon>
        <taxon>Fungi incertae sedis</taxon>
        <taxon>Mucoromycota</taxon>
        <taxon>Mucoromycotina</taxon>
        <taxon>Mucoromycetes</taxon>
        <taxon>Mucorales</taxon>
        <taxon>Mucorineae</taxon>
        <taxon>Rhizopodaceae</taxon>
        <taxon>Rhizopus</taxon>
    </lineage>
</organism>
<dbReference type="Proteomes" id="UP000740926">
    <property type="component" value="Unassembled WGS sequence"/>
</dbReference>
<feature type="compositionally biased region" description="Low complexity" evidence="1">
    <location>
        <begin position="42"/>
        <end position="53"/>
    </location>
</feature>
<dbReference type="AlphaFoldDB" id="A0A9P6XNV8"/>